<feature type="domain" description="Integrin alpha third immunoglobulin-like" evidence="17">
    <location>
        <begin position="1480"/>
        <end position="1558"/>
    </location>
</feature>
<keyword evidence="18" id="KW-1185">Reference proteome</keyword>
<dbReference type="GO" id="GO:0008305">
    <property type="term" value="C:integrin complex"/>
    <property type="evidence" value="ECO:0007669"/>
    <property type="project" value="InterPro"/>
</dbReference>
<feature type="compositionally biased region" description="Basic and acidic residues" evidence="14">
    <location>
        <begin position="940"/>
        <end position="950"/>
    </location>
</feature>
<feature type="transmembrane region" description="Helical" evidence="13">
    <location>
        <begin position="1568"/>
        <end position="1592"/>
    </location>
</feature>
<feature type="region of interest" description="Disordered" evidence="14">
    <location>
        <begin position="1351"/>
        <end position="1421"/>
    </location>
</feature>
<dbReference type="InterPro" id="IPR000413">
    <property type="entry name" value="Integrin_alpha"/>
</dbReference>
<dbReference type="PRINTS" id="PR01185">
    <property type="entry name" value="INTEGRINA"/>
</dbReference>
<dbReference type="SUPFAM" id="SSF69318">
    <property type="entry name" value="Integrin alpha N-terminal domain"/>
    <property type="match status" value="1"/>
</dbReference>
<reference evidence="19" key="1">
    <citation type="submission" date="2025-08" db="UniProtKB">
        <authorList>
            <consortium name="RefSeq"/>
        </authorList>
    </citation>
    <scope>IDENTIFICATION</scope>
    <source>
        <tissue evidence="19">Whole body</tissue>
    </source>
</reference>
<keyword evidence="9 13" id="KW-0472">Membrane</keyword>
<feature type="compositionally biased region" description="Basic and acidic residues" evidence="14">
    <location>
        <begin position="1150"/>
        <end position="1195"/>
    </location>
</feature>
<feature type="repeat" description="FG-GAP" evidence="12">
    <location>
        <begin position="317"/>
        <end position="382"/>
    </location>
</feature>
<dbReference type="Gene3D" id="2.60.40.1530">
    <property type="entry name" value="ntegrin, alpha v. Chain A, domain 4"/>
    <property type="match status" value="2"/>
</dbReference>
<dbReference type="InterPro" id="IPR048285">
    <property type="entry name" value="Integrin_alpha_Ig-like_2"/>
</dbReference>
<dbReference type="InterPro" id="IPR032695">
    <property type="entry name" value="Integrin_dom_sf"/>
</dbReference>
<dbReference type="InterPro" id="IPR013517">
    <property type="entry name" value="FG-GAP"/>
</dbReference>
<feature type="domain" description="Integrin alpha third immunoglobulin-like" evidence="17">
    <location>
        <begin position="801"/>
        <end position="931"/>
    </location>
</feature>
<gene>
    <name evidence="19" type="primary">LOC108625393</name>
</gene>
<evidence type="ECO:0000256" key="8">
    <source>
        <dbReference type="ARBA" id="ARBA00023037"/>
    </source>
</evidence>
<keyword evidence="10 13" id="KW-0675">Receptor</keyword>
<feature type="compositionally biased region" description="Polar residues" evidence="14">
    <location>
        <begin position="1351"/>
        <end position="1364"/>
    </location>
</feature>
<evidence type="ECO:0000256" key="10">
    <source>
        <dbReference type="ARBA" id="ARBA00023170"/>
    </source>
</evidence>
<evidence type="ECO:0000256" key="6">
    <source>
        <dbReference type="ARBA" id="ARBA00022889"/>
    </source>
</evidence>
<organism evidence="18 19">
    <name type="scientific">Ceratina calcarata</name>
    <dbReference type="NCBI Taxonomy" id="156304"/>
    <lineage>
        <taxon>Eukaryota</taxon>
        <taxon>Metazoa</taxon>
        <taxon>Ecdysozoa</taxon>
        <taxon>Arthropoda</taxon>
        <taxon>Hexapoda</taxon>
        <taxon>Insecta</taxon>
        <taxon>Pterygota</taxon>
        <taxon>Neoptera</taxon>
        <taxon>Endopterygota</taxon>
        <taxon>Hymenoptera</taxon>
        <taxon>Apocrita</taxon>
        <taxon>Aculeata</taxon>
        <taxon>Apoidea</taxon>
        <taxon>Anthophila</taxon>
        <taxon>Apidae</taxon>
        <taxon>Ceratina</taxon>
        <taxon>Zadontomerus</taxon>
    </lineage>
</organism>
<evidence type="ECO:0000256" key="13">
    <source>
        <dbReference type="RuleBase" id="RU003762"/>
    </source>
</evidence>
<sequence length="1623" mass="182498">MWFANFFTGLIGLVLIVGSPPWCSDAFNVETKHYAVYRIDSQSMFGFAVSVYRDRVGRGWAIVGAPEAQTGQESVYRGGAVYKCDIAADDRCSMINFDNKGNNQVRNPNAPGGLSQIDNKTLQWFGATVSSSLVDGGPIMACAPRYIWFSVSQPKSDPVGNRREPVGTCWVATNNFDDSQEFSPCRTRYWGYHRQGSCQAGLGAAISKNGERLFIGAPGSWYWQGQMYSISTAMRLKFVASMLFAPEAEGQAFSQPLNSRTRVMFTKEGPATEDDSYMGYSVTTGDFIGNGDSGTAVGVPRGSDLLGKVILFTSNMTNPRNITGEQMGAYFGYAVASGDVDGDGLDDLIVGAPMYTVPDNPEMTIETGRVYVIYQGSGPEKFRKVDSRDGESNRGRFGLSLASLGDIDRDGYGDFAVGAPYGGLRGRGAVYIYHGSPTGVLEKYSQVIDAENLDVPIRTFGFSVAGGLDLDGNRYPDLVVGAYDSGAAVFFRSRPVIKMDSYVSFDQESKLISLSDPNCTLSDGSRVTCFPLKACFKYTGEGVFARHNFNIQYVLDVKKTKSPRLFFLELEGRNMMNRTIIVEKDQQFCRTVQVYVTPNIRDKLTSLDAEMRMSLDEERYEDNRARDPKIGLRPVLGSTTSRKDSLSIRKNCGPDNVCIPDLQMSVTSNVHKYLLGSGERLKLDVLVENRGEDAFESTYNLQLPAGIDYIKVEKIEVMGVPVQCSAPKQSNNNTLRCDIGNPLQKNGMVKFRVLLQPVTSHGMKPVYEFEMDVNTTNPENPNTIGDNQYSLKLPIWIETNLRIDGESKPKDLYYNPDNYTSEVNVTTEAEFGPAMTHNYTIRNQGPSDVVEAEAFLVWPAQTLAGNELLYLLEQPETSGPIACEPANANYLSLKLEQRKRLYHHSDPSGVILDESPSGRTINVQRGFEVDKSKLQKEVEIHTGDSSDVQKSRHSSSSSTKVITSETNRFQLSNTGNEPNVLITTYTQNTSGTGSVSTGDLSAGNRGVIFHTESGGYSDTLGSGFRPTDSSSTLGMRVPGYESHGTRVNQSFEARWGEASVSRDRTFQSGTTEANVNYSDDRRHQELLRRQQEEQRVRQEEEARLEHLRKKNEMLAVQRQREEQERLYYQRQQETELRRKQEEERRRQEAEARRLEEERRVEQAEIRRQEEEKRREEQAEIRRQEERTRLEEERRYGSSSMGHQVTESGIVTGNREETVRGGEFGFQLRNVTSTQELERLFGSLSQSASGYELYNRQGKHFVQFMSRFRTSADRRDYIEFQDGSVFPLQDRSGGPSYVSDASEGRDSRFLKTEGELLVDSSGKGFIVLKDGRRFPLQGSFSYSEERTYNIPQSGYESKDYSTSWNEEPGQENVEKEYESRYSSTHEERRTEDRRVTSRIYGRDNHENLNEDEEPFGDSNTYEKSRYKRESDMVDVNEFIKFERLHRKPRDLENDPFLSQGSLESGKEPENTLKSLGSGSPCDSVKCVTLRCVLGPLKKDQEVWIAARYRVDARTLNKAVPQEKVRVSTKLVARVTKQPFIGTPAEQVTKSHEIKTNVEPSITPSAPDVIPLWVVVLAACAGAIILLLLIFLLYKCGFFKRNRPTDAPERQPLNRNGHFQQGDDH</sequence>
<evidence type="ECO:0000256" key="9">
    <source>
        <dbReference type="ARBA" id="ARBA00023136"/>
    </source>
</evidence>
<dbReference type="Pfam" id="PF01839">
    <property type="entry name" value="FG-GAP"/>
    <property type="match status" value="2"/>
</dbReference>
<dbReference type="PROSITE" id="PS51470">
    <property type="entry name" value="FG_GAP"/>
    <property type="match status" value="4"/>
</dbReference>
<dbReference type="RefSeq" id="XP_017880870.1">
    <property type="nucleotide sequence ID" value="XM_018025381.2"/>
</dbReference>
<dbReference type="PROSITE" id="PS00242">
    <property type="entry name" value="INTEGRIN_ALPHA"/>
    <property type="match status" value="1"/>
</dbReference>
<keyword evidence="7 13" id="KW-1133">Transmembrane helix</keyword>
<feature type="region of interest" description="Disordered" evidence="14">
    <location>
        <begin position="1450"/>
        <end position="1476"/>
    </location>
</feature>
<dbReference type="Gene3D" id="2.60.40.1510">
    <property type="entry name" value="ntegrin, alpha v. Chain A, domain 3"/>
    <property type="match status" value="1"/>
</dbReference>
<evidence type="ECO:0000256" key="4">
    <source>
        <dbReference type="ARBA" id="ARBA00022729"/>
    </source>
</evidence>
<keyword evidence="5" id="KW-0677">Repeat</keyword>
<feature type="region of interest" description="Disordered" evidence="14">
    <location>
        <begin position="1150"/>
        <end position="1202"/>
    </location>
</feature>
<evidence type="ECO:0000256" key="5">
    <source>
        <dbReference type="ARBA" id="ARBA00022737"/>
    </source>
</evidence>
<evidence type="ECO:0000313" key="18">
    <source>
        <dbReference type="Proteomes" id="UP000694925"/>
    </source>
</evidence>
<keyword evidence="3 13" id="KW-0812">Transmembrane</keyword>
<evidence type="ECO:0000313" key="19">
    <source>
        <dbReference type="RefSeq" id="XP_017880870.1"/>
    </source>
</evidence>
<feature type="repeat" description="FG-GAP" evidence="12">
    <location>
        <begin position="383"/>
        <end position="442"/>
    </location>
</feature>
<dbReference type="GeneID" id="108625393"/>
<dbReference type="SUPFAM" id="SSF69179">
    <property type="entry name" value="Integrin domains"/>
    <property type="match status" value="3"/>
</dbReference>
<dbReference type="GO" id="GO:0009897">
    <property type="term" value="C:external side of plasma membrane"/>
    <property type="evidence" value="ECO:0007669"/>
    <property type="project" value="TreeGrafter"/>
</dbReference>
<dbReference type="GO" id="GO:0033627">
    <property type="term" value="P:cell adhesion mediated by integrin"/>
    <property type="evidence" value="ECO:0007669"/>
    <property type="project" value="TreeGrafter"/>
</dbReference>
<evidence type="ECO:0000259" key="17">
    <source>
        <dbReference type="Pfam" id="PF20806"/>
    </source>
</evidence>
<evidence type="ECO:0000256" key="1">
    <source>
        <dbReference type="ARBA" id="ARBA00004479"/>
    </source>
</evidence>
<evidence type="ECO:0000259" key="16">
    <source>
        <dbReference type="Pfam" id="PF20805"/>
    </source>
</evidence>
<evidence type="ECO:0000256" key="2">
    <source>
        <dbReference type="ARBA" id="ARBA00008054"/>
    </source>
</evidence>
<feature type="signal peptide" evidence="13">
    <location>
        <begin position="1"/>
        <end position="26"/>
    </location>
</feature>
<evidence type="ECO:0000256" key="14">
    <source>
        <dbReference type="SAM" id="MobiDB-lite"/>
    </source>
</evidence>
<dbReference type="Proteomes" id="UP000694925">
    <property type="component" value="Unplaced"/>
</dbReference>
<dbReference type="GO" id="GO:0007157">
    <property type="term" value="P:heterophilic cell-cell adhesion via plasma membrane cell adhesion molecules"/>
    <property type="evidence" value="ECO:0007669"/>
    <property type="project" value="UniProtKB-ARBA"/>
</dbReference>
<dbReference type="Gene3D" id="2.60.40.1460">
    <property type="entry name" value="Integrin domains. Chain A, domain 2"/>
    <property type="match status" value="1"/>
</dbReference>
<dbReference type="Pfam" id="PF00357">
    <property type="entry name" value="Integrin_alpha"/>
    <property type="match status" value="1"/>
</dbReference>
<keyword evidence="11" id="KW-0325">Glycoprotein</keyword>
<dbReference type="CTD" id="32661"/>
<name>A0AAJ7J0E0_9HYME</name>
<dbReference type="SMART" id="SM00191">
    <property type="entry name" value="Int_alpha"/>
    <property type="match status" value="5"/>
</dbReference>
<evidence type="ECO:0000256" key="11">
    <source>
        <dbReference type="ARBA" id="ARBA00023180"/>
    </source>
</evidence>
<dbReference type="GO" id="GO:0048513">
    <property type="term" value="P:animal organ development"/>
    <property type="evidence" value="ECO:0007669"/>
    <property type="project" value="UniProtKB-ARBA"/>
</dbReference>
<feature type="repeat" description="FG-GAP" evidence="12">
    <location>
        <begin position="265"/>
        <end position="316"/>
    </location>
</feature>
<dbReference type="Pfam" id="PF20805">
    <property type="entry name" value="Integrin_A_Ig_2"/>
    <property type="match status" value="1"/>
</dbReference>
<dbReference type="GO" id="GO:0005178">
    <property type="term" value="F:integrin binding"/>
    <property type="evidence" value="ECO:0007669"/>
    <property type="project" value="TreeGrafter"/>
</dbReference>
<dbReference type="GO" id="GO:0007229">
    <property type="term" value="P:integrin-mediated signaling pathway"/>
    <property type="evidence" value="ECO:0007669"/>
    <property type="project" value="UniProtKB-KW"/>
</dbReference>
<dbReference type="Pfam" id="PF20806">
    <property type="entry name" value="Integrin_A_Ig_3"/>
    <property type="match status" value="2"/>
</dbReference>
<evidence type="ECO:0000256" key="3">
    <source>
        <dbReference type="ARBA" id="ARBA00022692"/>
    </source>
</evidence>
<dbReference type="InterPro" id="IPR048286">
    <property type="entry name" value="Integrin_alpha_Ig-like_3"/>
</dbReference>
<dbReference type="Gene3D" id="2.130.10.130">
    <property type="entry name" value="Integrin alpha, N-terminal"/>
    <property type="match status" value="1"/>
</dbReference>
<feature type="region of interest" description="Disordered" evidence="14">
    <location>
        <begin position="940"/>
        <end position="962"/>
    </location>
</feature>
<dbReference type="InterPro" id="IPR013519">
    <property type="entry name" value="Int_alpha_beta-p"/>
</dbReference>
<dbReference type="PANTHER" id="PTHR23220:SF133">
    <property type="entry name" value="INTEGRIN ALPHA-PS2"/>
    <property type="match status" value="1"/>
</dbReference>
<dbReference type="GO" id="GO:0007160">
    <property type="term" value="P:cell-matrix adhesion"/>
    <property type="evidence" value="ECO:0007669"/>
    <property type="project" value="TreeGrafter"/>
</dbReference>
<dbReference type="Gene3D" id="1.20.5.930">
    <property type="entry name" value="Bicelle-embedded integrin alpha(iib) transmembrane segment"/>
    <property type="match status" value="1"/>
</dbReference>
<dbReference type="InterPro" id="IPR028994">
    <property type="entry name" value="Integrin_alpha_N"/>
</dbReference>
<feature type="repeat" description="FG-GAP" evidence="12">
    <location>
        <begin position="446"/>
        <end position="508"/>
    </location>
</feature>
<evidence type="ECO:0000256" key="7">
    <source>
        <dbReference type="ARBA" id="ARBA00022989"/>
    </source>
</evidence>
<comment type="similarity">
    <text evidence="2 13">Belongs to the integrin alpha chain family.</text>
</comment>
<feature type="domain" description="Integrin alpha second immunoglobulin-like" evidence="16">
    <location>
        <begin position="652"/>
        <end position="795"/>
    </location>
</feature>
<dbReference type="PANTHER" id="PTHR23220">
    <property type="entry name" value="INTEGRIN ALPHA"/>
    <property type="match status" value="1"/>
</dbReference>
<accession>A0AAJ7J0E0</accession>
<feature type="region of interest" description="Disordered" evidence="14">
    <location>
        <begin position="1603"/>
        <end position="1623"/>
    </location>
</feature>
<feature type="chain" id="PRO_5042313252" evidence="13">
    <location>
        <begin position="27"/>
        <end position="1623"/>
    </location>
</feature>
<keyword evidence="6 13" id="KW-0130">Cell adhesion</keyword>
<keyword evidence="4 13" id="KW-0732">Signal</keyword>
<evidence type="ECO:0000259" key="15">
    <source>
        <dbReference type="Pfam" id="PF08441"/>
    </source>
</evidence>
<protein>
    <submittedName>
        <fullName evidence="19">Integrin alpha-PS2 isoform X1</fullName>
    </submittedName>
</protein>
<dbReference type="InterPro" id="IPR013649">
    <property type="entry name" value="Integrin_alpha_Ig-like_1"/>
</dbReference>
<dbReference type="InterPro" id="IPR018184">
    <property type="entry name" value="Integrin_alpha_C_CS"/>
</dbReference>
<keyword evidence="8 13" id="KW-0401">Integrin</keyword>
<dbReference type="Pfam" id="PF08441">
    <property type="entry name" value="Integrin_A_Ig_1"/>
    <property type="match status" value="1"/>
</dbReference>
<feature type="domain" description="Integrin alpha first immunoglubulin-like" evidence="15">
    <location>
        <begin position="493"/>
        <end position="642"/>
    </location>
</feature>
<dbReference type="KEGG" id="ccal:108625393"/>
<proteinExistence type="inferred from homology"/>
<evidence type="ECO:0000256" key="12">
    <source>
        <dbReference type="PROSITE-ProRule" id="PRU00803"/>
    </source>
</evidence>
<comment type="subcellular location">
    <subcellularLocation>
        <location evidence="1 13">Membrane</location>
        <topology evidence="1 13">Single-pass type I membrane protein</topology>
    </subcellularLocation>
</comment>
<feature type="compositionally biased region" description="Basic and acidic residues" evidence="14">
    <location>
        <begin position="1371"/>
        <end position="1407"/>
    </location>
</feature>